<dbReference type="AlphaFoldDB" id="A0A5C0AWC5"/>
<name>A0A5C0AWC5_9BURK</name>
<dbReference type="Proteomes" id="UP000325161">
    <property type="component" value="Chromosome"/>
</dbReference>
<sequence length="138" mass="15868">MSNQHWRIEELKHHSKDISWLDASEASQAYTLVGLYDSKSHLGLNAQTVDSIERLELDEGISTATDWLRLRISGIQELVVVFGEDDCFRCSGNFFVENWSDIFVPARDDAMAYSPESSIILFYCHENEFELGQRIVFD</sequence>
<proteinExistence type="predicted"/>
<gene>
    <name evidence="1" type="ORF">FXN63_07330</name>
</gene>
<reference evidence="1 2" key="1">
    <citation type="submission" date="2019-08" db="EMBL/GenBank/DDBJ databases">
        <title>Amphibian skin-associated Pigmentiphaga: genome sequence and occurrence across geography and hosts.</title>
        <authorList>
            <person name="Bletz M.C."/>
            <person name="Bunk B."/>
            <person name="Sproeer C."/>
            <person name="Biwer P."/>
            <person name="Reiter S."/>
            <person name="Rabemananjara F.C.E."/>
            <person name="Schulz S."/>
            <person name="Overmann J."/>
            <person name="Vences M."/>
        </authorList>
    </citation>
    <scope>NUCLEOTIDE SEQUENCE [LARGE SCALE GENOMIC DNA]</scope>
    <source>
        <strain evidence="1 2">Mada1488</strain>
    </source>
</reference>
<dbReference type="EMBL" id="CP043046">
    <property type="protein sequence ID" value="QEI05673.1"/>
    <property type="molecule type" value="Genomic_DNA"/>
</dbReference>
<evidence type="ECO:0000313" key="1">
    <source>
        <dbReference type="EMBL" id="QEI05673.1"/>
    </source>
</evidence>
<dbReference type="KEGG" id="pacr:FXN63_07330"/>
<accession>A0A5C0AWC5</accession>
<evidence type="ECO:0000313" key="2">
    <source>
        <dbReference type="Proteomes" id="UP000325161"/>
    </source>
</evidence>
<protein>
    <submittedName>
        <fullName evidence="1">Uncharacterized protein</fullName>
    </submittedName>
</protein>
<dbReference type="OrthoDB" id="8756026at2"/>
<organism evidence="1 2">
    <name type="scientific">Pigmentiphaga aceris</name>
    <dbReference type="NCBI Taxonomy" id="1940612"/>
    <lineage>
        <taxon>Bacteria</taxon>
        <taxon>Pseudomonadati</taxon>
        <taxon>Pseudomonadota</taxon>
        <taxon>Betaproteobacteria</taxon>
        <taxon>Burkholderiales</taxon>
        <taxon>Alcaligenaceae</taxon>
        <taxon>Pigmentiphaga</taxon>
    </lineage>
</organism>
<keyword evidence="2" id="KW-1185">Reference proteome</keyword>
<dbReference type="RefSeq" id="WP_148814056.1">
    <property type="nucleotide sequence ID" value="NZ_CP043046.1"/>
</dbReference>